<proteinExistence type="predicted"/>
<dbReference type="PANTHER" id="PTHR31896:SF64">
    <property type="entry name" value="TRICHOTHECENE 3-O-ACETYLTRANSFERASE"/>
    <property type="match status" value="1"/>
</dbReference>
<evidence type="ECO:0000313" key="3">
    <source>
        <dbReference type="EMBL" id="KOS44242.1"/>
    </source>
</evidence>
<dbReference type="AlphaFoldDB" id="A0A0M9WGR8"/>
<dbReference type="PANTHER" id="PTHR31896">
    <property type="entry name" value="FAMILY REGULATORY PROTEIN, PUTATIVE (AFU_ORTHOLOGUE AFUA_3G14730)-RELATED"/>
    <property type="match status" value="1"/>
</dbReference>
<evidence type="ECO:0000256" key="1">
    <source>
        <dbReference type="ARBA" id="ARBA00022679"/>
    </source>
</evidence>
<gene>
    <name evidence="3" type="ORF">ACN38_g4835</name>
</gene>
<evidence type="ECO:0000256" key="2">
    <source>
        <dbReference type="ARBA" id="ARBA00023315"/>
    </source>
</evidence>
<sequence length="491" mass="54350">MFDSGSPQVYVTFFLLFHGVDVKNCLSLFEEGVGQLVNRLPFLAGDVSPSPTGQKFTEQIQPCQETLAAIPIYKVKYNGEPMARVMDQLGLVIWHKAFCPLPPLLDSVAGRPVVRFQGTGLPDGVVLGTSFNHRVFDIVGIDLVFRSLAACCSASSAGTTIPCPLPLNVDHDLQVRQELSDYRGQNWNDSARYGANYRHYSPFMESAIAAHNTKMYTFASDRLASIRSICNSLIPECTESVSSPTSYISTSDVLNAILAICIQRSRAKRQTQPLSVQRPGELSFAVNLRPMLQEQIDANGYFGNLITMLQVSPITPSNLPGPEYPRFDLLQITNLALRIRQKLQTVDNEYVQQLGSYLDRQKDYLSLKFSDVSFTNHRAWNIYDLNFGKTLGKIDALRYETWPIDGFCVVMPARINDPSSWADVVITLTPAVLETLDTDPLFNFLLSREQLVTARPGVIPSSSFGIGASCQNPISGKCSCLDALLWPSGLN</sequence>
<dbReference type="Proteomes" id="UP000037696">
    <property type="component" value="Unassembled WGS sequence"/>
</dbReference>
<protein>
    <submittedName>
        <fullName evidence="3">Uncharacterized protein</fullName>
    </submittedName>
</protein>
<reference evidence="3 4" key="1">
    <citation type="submission" date="2015-08" db="EMBL/GenBank/DDBJ databases">
        <title>Genome sequencing of Penicillium nordicum.</title>
        <authorList>
            <person name="Nguyen H.D."/>
            <person name="Seifert K.A."/>
        </authorList>
    </citation>
    <scope>NUCLEOTIDE SEQUENCE [LARGE SCALE GENOMIC DNA]</scope>
    <source>
        <strain evidence="3 4">DAOMC 185683</strain>
    </source>
</reference>
<dbReference type="EMBL" id="LHQQ01000065">
    <property type="protein sequence ID" value="KOS44242.1"/>
    <property type="molecule type" value="Genomic_DNA"/>
</dbReference>
<dbReference type="InterPro" id="IPR051283">
    <property type="entry name" value="Sec_Metabolite_Acyltrans"/>
</dbReference>
<organism evidence="3 4">
    <name type="scientific">Penicillium nordicum</name>
    <dbReference type="NCBI Taxonomy" id="229535"/>
    <lineage>
        <taxon>Eukaryota</taxon>
        <taxon>Fungi</taxon>
        <taxon>Dikarya</taxon>
        <taxon>Ascomycota</taxon>
        <taxon>Pezizomycotina</taxon>
        <taxon>Eurotiomycetes</taxon>
        <taxon>Eurotiomycetidae</taxon>
        <taxon>Eurotiales</taxon>
        <taxon>Aspergillaceae</taxon>
        <taxon>Penicillium</taxon>
    </lineage>
</organism>
<keyword evidence="4" id="KW-1185">Reference proteome</keyword>
<dbReference type="GO" id="GO:0016746">
    <property type="term" value="F:acyltransferase activity"/>
    <property type="evidence" value="ECO:0007669"/>
    <property type="project" value="UniProtKB-KW"/>
</dbReference>
<evidence type="ECO:0000313" key="4">
    <source>
        <dbReference type="Proteomes" id="UP000037696"/>
    </source>
</evidence>
<accession>A0A0M9WGR8</accession>
<dbReference type="InterPro" id="IPR023213">
    <property type="entry name" value="CAT-like_dom_sf"/>
</dbReference>
<dbReference type="Gene3D" id="3.30.559.10">
    <property type="entry name" value="Chloramphenicol acetyltransferase-like domain"/>
    <property type="match status" value="2"/>
</dbReference>
<keyword evidence="1" id="KW-0808">Transferase</keyword>
<name>A0A0M9WGR8_9EURO</name>
<keyword evidence="2" id="KW-0012">Acyltransferase</keyword>
<dbReference type="Pfam" id="PF02458">
    <property type="entry name" value="Transferase"/>
    <property type="match status" value="1"/>
</dbReference>
<comment type="caution">
    <text evidence="3">The sequence shown here is derived from an EMBL/GenBank/DDBJ whole genome shotgun (WGS) entry which is preliminary data.</text>
</comment>
<dbReference type="OrthoDB" id="1862401at2759"/>